<dbReference type="PANTHER" id="PTHR33116:SF78">
    <property type="entry name" value="OS12G0587133 PROTEIN"/>
    <property type="match status" value="1"/>
</dbReference>
<evidence type="ECO:0000313" key="1">
    <source>
        <dbReference type="EMBL" id="RVW60994.1"/>
    </source>
</evidence>
<dbReference type="SUPFAM" id="SSF56672">
    <property type="entry name" value="DNA/RNA polymerases"/>
    <property type="match status" value="1"/>
</dbReference>
<dbReference type="EMBL" id="QGNW01000844">
    <property type="protein sequence ID" value="RVW60994.1"/>
    <property type="molecule type" value="Genomic_DNA"/>
</dbReference>
<dbReference type="Gene3D" id="3.60.10.10">
    <property type="entry name" value="Endonuclease/exonuclease/phosphatase"/>
    <property type="match status" value="1"/>
</dbReference>
<protein>
    <submittedName>
        <fullName evidence="1">Putative ribonuclease H protein</fullName>
    </submittedName>
</protein>
<gene>
    <name evidence="1" type="primary">VvCHDp000001_317</name>
    <name evidence="1" type="ORF">CK203_051365</name>
</gene>
<proteinExistence type="predicted"/>
<sequence>MIRYPSKCSRGGILSPAMRRFSEIVEDLELRDLPLQGGQFPWRGGLSNRLKSRIDRFLISNDWESHFPGVVQHVLARPVSDHFPILLKGEGGTTSFILVQKMKALKPFLSNWNKEVFGKIEVQKWSCGTLRERKGFGALGSLGPSMTGRWRRWRDYFLQSGEGDLILIWKIRVLWKETKDGIFLVKSLYCALVSRSVVQFPNSIIWSPRVPTKVGFLLGKPLRHNLGPSFSVRDTLLGWHGINMGKKRRKVWKAAPLCLFRAVWKERNRIAFENEEPSVHRRLLYTPFNGTWITEDNDIKEEVGRAFQNLLSATSEWRPSLSGLSFERLDSTEAKGLEKPFIKEEIFGALSNFSKDKVPGPDVLIPKRGDAEDLRDFKPINLVGGLYKWLDKVLANKLKLVLNKVISNAQNAFVEGRQIMDAMLIANEAIDSIMKSKGGAILFRGRGGEGVKISHLIFADDTLIFCKTSEDQITFLSWLLMWFEAISGLKVNLDKSELFPMGNVENMEELAFELGCKVGRLPSTYLVMSLGAPFKSVAIWDEVEERFHKRLDMWKHQYISKGGRVTLIKSMLSSLPIYLMSILQLQRGVGLRLEQIQRDFLWGGGALVQRPQLVRWATICLDKRKGVWGLRVFLHSIRPSFANGVGALQMREGFMEPRLWKAIRKFGHLVSSRFSFVVGNVQRVSFWKDTWCGDTPLCVSFPSLFALADPKEAWMKDVWPGQQVGELESLLY</sequence>
<dbReference type="Proteomes" id="UP000288805">
    <property type="component" value="Unassembled WGS sequence"/>
</dbReference>
<accession>A0A438FLY1</accession>
<evidence type="ECO:0000313" key="2">
    <source>
        <dbReference type="Proteomes" id="UP000288805"/>
    </source>
</evidence>
<reference evidence="1 2" key="1">
    <citation type="journal article" date="2018" name="PLoS Genet.">
        <title>Population sequencing reveals clonal diversity and ancestral inbreeding in the grapevine cultivar Chardonnay.</title>
        <authorList>
            <person name="Roach M.J."/>
            <person name="Johnson D.L."/>
            <person name="Bohlmann J."/>
            <person name="van Vuuren H.J."/>
            <person name="Jones S.J."/>
            <person name="Pretorius I.S."/>
            <person name="Schmidt S.A."/>
            <person name="Borneman A.R."/>
        </authorList>
    </citation>
    <scope>NUCLEOTIDE SEQUENCE [LARGE SCALE GENOMIC DNA]</scope>
    <source>
        <strain evidence="2">cv. Chardonnay</strain>
        <tissue evidence="1">Leaf</tissue>
    </source>
</reference>
<comment type="caution">
    <text evidence="1">The sequence shown here is derived from an EMBL/GenBank/DDBJ whole genome shotgun (WGS) entry which is preliminary data.</text>
</comment>
<name>A0A438FLY1_VITVI</name>
<dbReference type="PANTHER" id="PTHR33116">
    <property type="entry name" value="REVERSE TRANSCRIPTASE ZINC-BINDING DOMAIN-CONTAINING PROTEIN-RELATED-RELATED"/>
    <property type="match status" value="1"/>
</dbReference>
<dbReference type="InterPro" id="IPR043502">
    <property type="entry name" value="DNA/RNA_pol_sf"/>
</dbReference>
<dbReference type="AlphaFoldDB" id="A0A438FLY1"/>
<dbReference type="SUPFAM" id="SSF56219">
    <property type="entry name" value="DNase I-like"/>
    <property type="match status" value="1"/>
</dbReference>
<dbReference type="InterPro" id="IPR036691">
    <property type="entry name" value="Endo/exonu/phosph_ase_sf"/>
</dbReference>
<organism evidence="1 2">
    <name type="scientific">Vitis vinifera</name>
    <name type="common">Grape</name>
    <dbReference type="NCBI Taxonomy" id="29760"/>
    <lineage>
        <taxon>Eukaryota</taxon>
        <taxon>Viridiplantae</taxon>
        <taxon>Streptophyta</taxon>
        <taxon>Embryophyta</taxon>
        <taxon>Tracheophyta</taxon>
        <taxon>Spermatophyta</taxon>
        <taxon>Magnoliopsida</taxon>
        <taxon>eudicotyledons</taxon>
        <taxon>Gunneridae</taxon>
        <taxon>Pentapetalae</taxon>
        <taxon>rosids</taxon>
        <taxon>Vitales</taxon>
        <taxon>Vitaceae</taxon>
        <taxon>Viteae</taxon>
        <taxon>Vitis</taxon>
    </lineage>
</organism>